<protein>
    <submittedName>
        <fullName evidence="6">Ankyrin repeat-containing domain protein</fullName>
    </submittedName>
</protein>
<name>A0AAJ0BPV9_9PEZI</name>
<keyword evidence="7" id="KW-1185">Reference proteome</keyword>
<evidence type="ECO:0000256" key="2">
    <source>
        <dbReference type="ARBA" id="ARBA00023043"/>
    </source>
</evidence>
<feature type="repeat" description="ANK" evidence="3">
    <location>
        <begin position="953"/>
        <end position="985"/>
    </location>
</feature>
<dbReference type="CDD" id="cd12885">
    <property type="entry name" value="SPRY_RanBP_like"/>
    <property type="match status" value="1"/>
</dbReference>
<dbReference type="PANTHER" id="PTHR24198">
    <property type="entry name" value="ANKYRIN REPEAT AND PROTEIN KINASE DOMAIN-CONTAINING PROTEIN"/>
    <property type="match status" value="1"/>
</dbReference>
<dbReference type="Gene3D" id="2.60.120.920">
    <property type="match status" value="1"/>
</dbReference>
<evidence type="ECO:0000256" key="1">
    <source>
        <dbReference type="ARBA" id="ARBA00022737"/>
    </source>
</evidence>
<dbReference type="EMBL" id="MU839828">
    <property type="protein sequence ID" value="KAK1759861.1"/>
    <property type="molecule type" value="Genomic_DNA"/>
</dbReference>
<dbReference type="InterPro" id="IPR001870">
    <property type="entry name" value="B30.2/SPRY"/>
</dbReference>
<dbReference type="Gene3D" id="1.25.40.20">
    <property type="entry name" value="Ankyrin repeat-containing domain"/>
    <property type="match status" value="8"/>
</dbReference>
<dbReference type="InterPro" id="IPR003877">
    <property type="entry name" value="SPRY_dom"/>
</dbReference>
<gene>
    <name evidence="6" type="ORF">QBC47DRAFT_458067</name>
</gene>
<evidence type="ECO:0000313" key="7">
    <source>
        <dbReference type="Proteomes" id="UP001239445"/>
    </source>
</evidence>
<dbReference type="InterPro" id="IPR056884">
    <property type="entry name" value="NPHP3-like_N"/>
</dbReference>
<feature type="repeat" description="ANK" evidence="3">
    <location>
        <begin position="1626"/>
        <end position="1658"/>
    </location>
</feature>
<feature type="repeat" description="ANK" evidence="3">
    <location>
        <begin position="1593"/>
        <end position="1625"/>
    </location>
</feature>
<dbReference type="InterPro" id="IPR002110">
    <property type="entry name" value="Ankyrin_rpt"/>
</dbReference>
<dbReference type="PANTHER" id="PTHR24198:SF165">
    <property type="entry name" value="ANKYRIN REPEAT-CONTAINING PROTEIN-RELATED"/>
    <property type="match status" value="1"/>
</dbReference>
<dbReference type="SMART" id="SM00248">
    <property type="entry name" value="ANK"/>
    <property type="match status" value="19"/>
</dbReference>
<feature type="repeat" description="ANK" evidence="3">
    <location>
        <begin position="1519"/>
        <end position="1551"/>
    </location>
</feature>
<feature type="repeat" description="ANK" evidence="3">
    <location>
        <begin position="1267"/>
        <end position="1299"/>
    </location>
</feature>
<evidence type="ECO:0000259" key="5">
    <source>
        <dbReference type="PROSITE" id="PS50188"/>
    </source>
</evidence>
<comment type="caution">
    <text evidence="6">The sequence shown here is derived from an EMBL/GenBank/DDBJ whole genome shotgun (WGS) entry which is preliminary data.</text>
</comment>
<keyword evidence="1" id="KW-0677">Repeat</keyword>
<dbReference type="InterPro" id="IPR027417">
    <property type="entry name" value="P-loop_NTPase"/>
</dbReference>
<sequence length="1958" mass="213840">MATPFEIVGAVEAAIGLTKTILGVIGGWQDATGIVQELSQEVTNSEVVLKETKNMLGGDEKLKHTIGPIVDSLQAALKDVDKQTAPYKKQAAEGRGVKGAFKRLQGHFDSSKLLLCRDNVRHYTLELECTWVLKTNKSAEEIKRKVEELGAFLKSHDIKYSSEELVVLDEFTSMAREQIGANRILEDIAKSLHAIERHQQHVEGEGVYEQGDILTIRDPAADTCSWILNDARFDAWRNSITTATLHLLGKMGCGKTVMTRYIVDKLCDHPSTTDSPSGHQEPLVLWHFCSGVTKRADVAIPGDSILRSLIHQVLFLHPELFRAIRGPKFLDSRVWSMPKSNDQWSIAKLWKIFVAILKASGYNTVYCIMDGLDECDTASTRDLLHHFVQSCSGSDLDTGMRCLFLFSSRYNADIQDSLGLLPTSQLTTVELRVDVVKPDIESFVAAEMRDLGYSLRWDSAQLDKIRDDLTKKADGMFIWVRTALEEIRNCDDHPFEFIIQRVNRMPVELFDLYTQTLKRICNDMDKLVLDQARKMLVWLLLSARPMTVGELSLALAIDPTESSIENCKLRSFAPGRFVLKHLAPFAILVPPRTEEDQETKSAECVQALRGRELDPDTTIQLVHKTGKDYLFDVCSGVIEVPGLSDIKLTRERGHEEIAVTCLSYLVSDEIGKLKWAGGTEVNSQGLHLMDEQMKDAIRQRIKNYPLLAYAAEQWPFHLRQVRDRPGDGDAGSRAYELASTLLFDKRESSSACAMQVRTYLYNPRRTTFYGTTDPLCTASRFENPDLVRRVLCHHDPSVDLQFVDLSGSTALDYACGSRLPADVSEESSGAVVRILLANGLNAANIDRMGRSTISWAAGNDQFRALVALVHSHITPPPEDLESCQLCSPRQDTSAIDDEDKGYAALTEKLAPAVNHRDPDGSTPLHNAALGCSSPRTISLLLAHGASTYSKDEDGWTPLHFASAYGNALTVGALLDAGAPINARDNDGNTPLHLACKEGNLDTASRLCKSNAHMNAWNEFGRSALCEAVLSRSVALVKFLIDHGAELNQPSFLKNKRNDSDGRELRVFTPLQAASGLDSVVMIDLLVNAGAKLDCLNGWGESALHVAASGDAAEAAEHLLALGCDPDLRDNSGHTPLLVACIVKKGTDILDVLYQHDVDINVKGEDDVGWSGLHWAARNGNAETLGWLLKKGACVDARGKKMPPPLHLAAQEGHRECCEALLNSGADLEAVDDFGLTPLGLAVRHGHPEVCDLLIFRGASLAGFPEDDHLSLLQSACARGHMAVARLLLSHGARVDEANSLGHNAVDIALLNDNMEMAEMLLTCNQIFRLPALTIRILVVLSISSPESTKGLLFLGLGHCPPSELAQLGELSTLAPDALRSAAIQGSHDLVKEYANGITDISVLMYQGEQGRKSRILNYPVADNTSQITKMLFDSSALTMETVDDDGWNILHWAVVAGSAATIDVALDCAQRRGSPLVGRTLQGNTALHLAMEGNSISTTVVERLLDTDLRSVIDERGSNGLTALHVAVLRGKTDMVCCLLQRGADPLIKTLFNRNILHLAASSFADPANILAIIQEFQARGFADSLLAELDDEGATPLLAAANSAHEDIVRALLNMGSNIEATNVLGMGVVHCSAAAGRCEVMQLLLEHGADANQIDFRERGTLHSLANNEKPEAMEKMVQLLTQWGARGASDPSGWTPYDVARELDRPAPVQAALKLPMRRVTWRAQKGARSSGNSTGPSRWGRLPTSSLLRVSEDGLEVDLPETAPIPKYSPIPPEERNDGGAVTMNEGDGWTVAADTAIPKNCDSFYFEVEIIEDGLQKDDEIFFFGIGLSRLLAKEKFPGWETGSWGYHSDDGRAVCPDAPLGGKPYAQPFAKGNTVGCGYSRKTHSIYFTRNGKFLGQAYDNVRGELFPIVGFINPGTKIRTNFHATPPEETTGENGKVDGLTADGTIVQEGT</sequence>
<keyword evidence="2 3" id="KW-0040">ANK repeat</keyword>
<dbReference type="PRINTS" id="PR01415">
    <property type="entry name" value="ANKYRIN"/>
</dbReference>
<dbReference type="Pfam" id="PF12796">
    <property type="entry name" value="Ank_2"/>
    <property type="match status" value="4"/>
</dbReference>
<dbReference type="PROSITE" id="PS50297">
    <property type="entry name" value="ANK_REP_REGION"/>
    <property type="match status" value="11"/>
</dbReference>
<dbReference type="Pfam" id="PF00622">
    <property type="entry name" value="SPRY"/>
    <property type="match status" value="1"/>
</dbReference>
<accession>A0AAJ0BPV9</accession>
<proteinExistence type="predicted"/>
<dbReference type="Gene3D" id="3.40.50.300">
    <property type="entry name" value="P-loop containing nucleotide triphosphate hydrolases"/>
    <property type="match status" value="1"/>
</dbReference>
<reference evidence="6" key="1">
    <citation type="submission" date="2023-06" db="EMBL/GenBank/DDBJ databases">
        <title>Genome-scale phylogeny and comparative genomics of the fungal order Sordariales.</title>
        <authorList>
            <consortium name="Lawrence Berkeley National Laboratory"/>
            <person name="Hensen N."/>
            <person name="Bonometti L."/>
            <person name="Westerberg I."/>
            <person name="Brannstrom I.O."/>
            <person name="Guillou S."/>
            <person name="Cros-Aarteil S."/>
            <person name="Calhoun S."/>
            <person name="Haridas S."/>
            <person name="Kuo A."/>
            <person name="Mondo S."/>
            <person name="Pangilinan J."/>
            <person name="Riley R."/>
            <person name="Labutti K."/>
            <person name="Andreopoulos B."/>
            <person name="Lipzen A."/>
            <person name="Chen C."/>
            <person name="Yanf M."/>
            <person name="Daum C."/>
            <person name="Ng V."/>
            <person name="Clum A."/>
            <person name="Steindorff A."/>
            <person name="Ohm R."/>
            <person name="Martin F."/>
            <person name="Silar P."/>
            <person name="Natvig D."/>
            <person name="Lalanne C."/>
            <person name="Gautier V."/>
            <person name="Ament-Velasquez S.L."/>
            <person name="Kruys A."/>
            <person name="Hutchinson M.I."/>
            <person name="Powell A.J."/>
            <person name="Barry K."/>
            <person name="Miller A.N."/>
            <person name="Grigoriev I.V."/>
            <person name="Debuchy R."/>
            <person name="Gladieux P."/>
            <person name="Thoren M.H."/>
            <person name="Johannesson H."/>
        </authorList>
    </citation>
    <scope>NUCLEOTIDE SEQUENCE</scope>
    <source>
        <strain evidence="6">PSN4</strain>
    </source>
</reference>
<dbReference type="InterPro" id="IPR013320">
    <property type="entry name" value="ConA-like_dom_sf"/>
</dbReference>
<dbReference type="Proteomes" id="UP001239445">
    <property type="component" value="Unassembled WGS sequence"/>
</dbReference>
<dbReference type="PROSITE" id="PS50188">
    <property type="entry name" value="B302_SPRY"/>
    <property type="match status" value="1"/>
</dbReference>
<feature type="domain" description="B30.2/SPRY" evidence="5">
    <location>
        <begin position="1721"/>
        <end position="1934"/>
    </location>
</feature>
<feature type="region of interest" description="Disordered" evidence="4">
    <location>
        <begin position="1931"/>
        <end position="1958"/>
    </location>
</feature>
<dbReference type="SUPFAM" id="SSF49899">
    <property type="entry name" value="Concanavalin A-like lectins/glucanases"/>
    <property type="match status" value="1"/>
</dbReference>
<feature type="region of interest" description="Disordered" evidence="4">
    <location>
        <begin position="1726"/>
        <end position="1747"/>
    </location>
</feature>
<dbReference type="Pfam" id="PF13637">
    <property type="entry name" value="Ank_4"/>
    <property type="match status" value="1"/>
</dbReference>
<feature type="repeat" description="ANK" evidence="3">
    <location>
        <begin position="1019"/>
        <end position="1051"/>
    </location>
</feature>
<feature type="repeat" description="ANK" evidence="3">
    <location>
        <begin position="1200"/>
        <end position="1232"/>
    </location>
</feature>
<feature type="repeat" description="ANK" evidence="3">
    <location>
        <begin position="1167"/>
        <end position="1199"/>
    </location>
</feature>
<evidence type="ECO:0000313" key="6">
    <source>
        <dbReference type="EMBL" id="KAK1759861.1"/>
    </source>
</evidence>
<dbReference type="InterPro" id="IPR043136">
    <property type="entry name" value="B30.2/SPRY_sf"/>
</dbReference>
<dbReference type="InterPro" id="IPR036770">
    <property type="entry name" value="Ankyrin_rpt-contain_sf"/>
</dbReference>
<feature type="repeat" description="ANK" evidence="3">
    <location>
        <begin position="986"/>
        <end position="1018"/>
    </location>
</feature>
<feature type="repeat" description="ANK" evidence="3">
    <location>
        <begin position="919"/>
        <end position="952"/>
    </location>
</feature>
<feature type="repeat" description="ANK" evidence="3">
    <location>
        <begin position="1233"/>
        <end position="1260"/>
    </location>
</feature>
<feature type="repeat" description="ANK" evidence="3">
    <location>
        <begin position="1098"/>
        <end position="1130"/>
    </location>
</feature>
<evidence type="ECO:0000256" key="4">
    <source>
        <dbReference type="SAM" id="MobiDB-lite"/>
    </source>
</evidence>
<dbReference type="Pfam" id="PF24883">
    <property type="entry name" value="NPHP3_N"/>
    <property type="match status" value="1"/>
</dbReference>
<feature type="repeat" description="ANK" evidence="3">
    <location>
        <begin position="1482"/>
        <end position="1506"/>
    </location>
</feature>
<dbReference type="PROSITE" id="PS50088">
    <property type="entry name" value="ANK_REPEAT"/>
    <property type="match status" value="13"/>
</dbReference>
<dbReference type="InterPro" id="IPR044736">
    <property type="entry name" value="Gid1/RanBPM/SPLA_SPRY"/>
</dbReference>
<organism evidence="6 7">
    <name type="scientific">Echria macrotheca</name>
    <dbReference type="NCBI Taxonomy" id="438768"/>
    <lineage>
        <taxon>Eukaryota</taxon>
        <taxon>Fungi</taxon>
        <taxon>Dikarya</taxon>
        <taxon>Ascomycota</taxon>
        <taxon>Pezizomycotina</taxon>
        <taxon>Sordariomycetes</taxon>
        <taxon>Sordariomycetidae</taxon>
        <taxon>Sordariales</taxon>
        <taxon>Schizotheciaceae</taxon>
        <taxon>Echria</taxon>
    </lineage>
</organism>
<dbReference type="SMART" id="SM00449">
    <property type="entry name" value="SPRY"/>
    <property type="match status" value="1"/>
</dbReference>
<feature type="compositionally biased region" description="Polar residues" evidence="4">
    <location>
        <begin position="1731"/>
        <end position="1740"/>
    </location>
</feature>
<evidence type="ECO:0000256" key="3">
    <source>
        <dbReference type="PROSITE-ProRule" id="PRU00023"/>
    </source>
</evidence>
<dbReference type="SUPFAM" id="SSF48403">
    <property type="entry name" value="Ankyrin repeat"/>
    <property type="match status" value="4"/>
</dbReference>
<dbReference type="Pfam" id="PF13857">
    <property type="entry name" value="Ank_5"/>
    <property type="match status" value="2"/>
</dbReference>